<dbReference type="Proteomes" id="UP000288983">
    <property type="component" value="Unassembled WGS sequence"/>
</dbReference>
<feature type="transmembrane region" description="Helical" evidence="6">
    <location>
        <begin position="108"/>
        <end position="130"/>
    </location>
</feature>
<feature type="transmembrane region" description="Helical" evidence="6">
    <location>
        <begin position="262"/>
        <end position="286"/>
    </location>
</feature>
<reference evidence="8 9" key="1">
    <citation type="submission" date="2018-06" db="EMBL/GenBank/DDBJ databases">
        <title>Bacteria isolated from soil of Wuhan.</title>
        <authorList>
            <person name="Wei X."/>
            <person name="Chunhua H."/>
        </authorList>
    </citation>
    <scope>NUCLEOTIDE SEQUENCE [LARGE SCALE GENOMIC DNA]</scope>
    <source>
        <strain evidence="9">xwS2</strain>
    </source>
</reference>
<protein>
    <submittedName>
        <fullName evidence="8">MFS transporter</fullName>
    </submittedName>
</protein>
<dbReference type="InterPro" id="IPR011701">
    <property type="entry name" value="MFS"/>
</dbReference>
<sequence>MRSTPPQPTGWRSHGLLFVLAMMYADNFVGRQIIAVMIEPLKREFGASDSAMGLVSGLAFAAVYVLLGLPAGRMADRLPRTRLLAVTCLLWALATVLCGLATSFTMLVIARMAVAVFESPSTSTSMSIIADIYPPHRRSFAISCYTAAPTFSTIIALCVGAWVVDQYGWRSAFFAVALPSLLISAVFAFVMRDPVRGRFDLPPASHAAPPMQSLLGSARALMAQPAYRCLVLACGITTFSAYAFAMWNASFLVRSHAMPLQYAGILAGLVGGTCAGLGTLFSGWLTDRLAIRSQQWQIGIPLIGHVLGNCALIVYLLWPRDILVYVGAVPVPSAMLWCALGSFFSVWWVGPCFSLLTQLVPAHRRATAVALQTIVSTLLGVGIGPLATGLLSDALMPMLADESLRYALLLINLTIVIPIVLLWRTYQHLTTPSRRSAYA</sequence>
<dbReference type="AlphaFoldDB" id="A0A443ZPV3"/>
<feature type="domain" description="Major facilitator superfamily (MFS) profile" evidence="7">
    <location>
        <begin position="16"/>
        <end position="430"/>
    </location>
</feature>
<keyword evidence="4 6" id="KW-1133">Transmembrane helix</keyword>
<name>A0A443ZPV3_9PSED</name>
<feature type="transmembrane region" description="Helical" evidence="6">
    <location>
        <begin position="229"/>
        <end position="250"/>
    </location>
</feature>
<evidence type="ECO:0000256" key="5">
    <source>
        <dbReference type="ARBA" id="ARBA00023136"/>
    </source>
</evidence>
<proteinExistence type="predicted"/>
<dbReference type="GO" id="GO:0022857">
    <property type="term" value="F:transmembrane transporter activity"/>
    <property type="evidence" value="ECO:0007669"/>
    <property type="project" value="InterPro"/>
</dbReference>
<comment type="subcellular location">
    <subcellularLocation>
        <location evidence="1">Membrane</location>
        <topology evidence="1">Multi-pass membrane protein</topology>
    </subcellularLocation>
</comment>
<evidence type="ECO:0000256" key="1">
    <source>
        <dbReference type="ARBA" id="ARBA00004141"/>
    </source>
</evidence>
<feature type="transmembrane region" description="Helical" evidence="6">
    <location>
        <begin position="298"/>
        <end position="318"/>
    </location>
</feature>
<feature type="transmembrane region" description="Helical" evidence="6">
    <location>
        <begin position="16"/>
        <end position="38"/>
    </location>
</feature>
<dbReference type="InterPro" id="IPR036259">
    <property type="entry name" value="MFS_trans_sf"/>
</dbReference>
<keyword evidence="5 6" id="KW-0472">Membrane</keyword>
<accession>A0A443ZPV3</accession>
<keyword evidence="2" id="KW-0813">Transport</keyword>
<feature type="transmembrane region" description="Helical" evidence="6">
    <location>
        <begin position="83"/>
        <end position="102"/>
    </location>
</feature>
<dbReference type="PROSITE" id="PS50850">
    <property type="entry name" value="MFS"/>
    <property type="match status" value="1"/>
</dbReference>
<dbReference type="EMBL" id="QJRG01000047">
    <property type="protein sequence ID" value="RWU21104.1"/>
    <property type="molecule type" value="Genomic_DNA"/>
</dbReference>
<dbReference type="OrthoDB" id="6057322at2"/>
<dbReference type="InterPro" id="IPR020846">
    <property type="entry name" value="MFS_dom"/>
</dbReference>
<evidence type="ECO:0000259" key="7">
    <source>
        <dbReference type="PROSITE" id="PS50850"/>
    </source>
</evidence>
<feature type="transmembrane region" description="Helical" evidence="6">
    <location>
        <begin position="368"/>
        <end position="386"/>
    </location>
</feature>
<comment type="caution">
    <text evidence="8">The sequence shown here is derived from an EMBL/GenBank/DDBJ whole genome shotgun (WGS) entry which is preliminary data.</text>
</comment>
<evidence type="ECO:0000256" key="3">
    <source>
        <dbReference type="ARBA" id="ARBA00022692"/>
    </source>
</evidence>
<dbReference type="PANTHER" id="PTHR23505:SF79">
    <property type="entry name" value="PROTEIN SPINSTER"/>
    <property type="match status" value="1"/>
</dbReference>
<feature type="transmembrane region" description="Helical" evidence="6">
    <location>
        <begin position="142"/>
        <end position="163"/>
    </location>
</feature>
<dbReference type="CDD" id="cd17328">
    <property type="entry name" value="MFS_spinster_like"/>
    <property type="match status" value="1"/>
</dbReference>
<feature type="transmembrane region" description="Helical" evidence="6">
    <location>
        <begin position="50"/>
        <end position="71"/>
    </location>
</feature>
<feature type="transmembrane region" description="Helical" evidence="6">
    <location>
        <begin position="334"/>
        <end position="356"/>
    </location>
</feature>
<dbReference type="GO" id="GO:0016020">
    <property type="term" value="C:membrane"/>
    <property type="evidence" value="ECO:0007669"/>
    <property type="project" value="UniProtKB-SubCell"/>
</dbReference>
<organism evidence="8 9">
    <name type="scientific">Pseudomonas alkylphenolica</name>
    <dbReference type="NCBI Taxonomy" id="237609"/>
    <lineage>
        <taxon>Bacteria</taxon>
        <taxon>Pseudomonadati</taxon>
        <taxon>Pseudomonadota</taxon>
        <taxon>Gammaproteobacteria</taxon>
        <taxon>Pseudomonadales</taxon>
        <taxon>Pseudomonadaceae</taxon>
        <taxon>Pseudomonas</taxon>
    </lineage>
</organism>
<evidence type="ECO:0000256" key="2">
    <source>
        <dbReference type="ARBA" id="ARBA00022448"/>
    </source>
</evidence>
<dbReference type="InterPro" id="IPR044770">
    <property type="entry name" value="MFS_spinster-like"/>
</dbReference>
<dbReference type="RefSeq" id="WP_128324708.1">
    <property type="nucleotide sequence ID" value="NZ_QJRG01000047.1"/>
</dbReference>
<feature type="transmembrane region" description="Helical" evidence="6">
    <location>
        <begin position="169"/>
        <end position="190"/>
    </location>
</feature>
<evidence type="ECO:0000313" key="8">
    <source>
        <dbReference type="EMBL" id="RWU21104.1"/>
    </source>
</evidence>
<dbReference type="PANTHER" id="PTHR23505">
    <property type="entry name" value="SPINSTER"/>
    <property type="match status" value="1"/>
</dbReference>
<evidence type="ECO:0000256" key="6">
    <source>
        <dbReference type="SAM" id="Phobius"/>
    </source>
</evidence>
<dbReference type="Gene3D" id="1.20.1250.20">
    <property type="entry name" value="MFS general substrate transporter like domains"/>
    <property type="match status" value="1"/>
</dbReference>
<dbReference type="Pfam" id="PF07690">
    <property type="entry name" value="MFS_1"/>
    <property type="match status" value="1"/>
</dbReference>
<evidence type="ECO:0000256" key="4">
    <source>
        <dbReference type="ARBA" id="ARBA00022989"/>
    </source>
</evidence>
<keyword evidence="3 6" id="KW-0812">Transmembrane</keyword>
<feature type="transmembrane region" description="Helical" evidence="6">
    <location>
        <begin position="406"/>
        <end position="426"/>
    </location>
</feature>
<gene>
    <name evidence="8" type="ORF">DM813_18035</name>
</gene>
<dbReference type="SUPFAM" id="SSF103473">
    <property type="entry name" value="MFS general substrate transporter"/>
    <property type="match status" value="1"/>
</dbReference>
<evidence type="ECO:0000313" key="9">
    <source>
        <dbReference type="Proteomes" id="UP000288983"/>
    </source>
</evidence>